<feature type="transmembrane region" description="Helical" evidence="7">
    <location>
        <begin position="171"/>
        <end position="189"/>
    </location>
</feature>
<keyword evidence="6 7" id="KW-0472">Membrane</keyword>
<comment type="similarity">
    <text evidence="2">Belongs to the polysaccharide synthase family.</text>
</comment>
<evidence type="ECO:0000313" key="8">
    <source>
        <dbReference type="EMBL" id="UZD55662.1"/>
    </source>
</evidence>
<evidence type="ECO:0000256" key="3">
    <source>
        <dbReference type="ARBA" id="ARBA00022475"/>
    </source>
</evidence>
<keyword evidence="4 7" id="KW-0812">Transmembrane</keyword>
<evidence type="ECO:0000256" key="1">
    <source>
        <dbReference type="ARBA" id="ARBA00004651"/>
    </source>
</evidence>
<feature type="transmembrane region" description="Helical" evidence="7">
    <location>
        <begin position="324"/>
        <end position="346"/>
    </location>
</feature>
<dbReference type="RefSeq" id="WP_264893416.1">
    <property type="nucleotide sequence ID" value="NZ_CP110257.1"/>
</dbReference>
<proteinExistence type="inferred from homology"/>
<accession>A0ABY6MUH3</accession>
<dbReference type="PANTHER" id="PTHR30250">
    <property type="entry name" value="PST FAMILY PREDICTED COLANIC ACID TRANSPORTER"/>
    <property type="match status" value="1"/>
</dbReference>
<dbReference type="EMBL" id="CP110257">
    <property type="protein sequence ID" value="UZD55662.1"/>
    <property type="molecule type" value="Genomic_DNA"/>
</dbReference>
<evidence type="ECO:0000256" key="6">
    <source>
        <dbReference type="ARBA" id="ARBA00023136"/>
    </source>
</evidence>
<feature type="transmembrane region" description="Helical" evidence="7">
    <location>
        <begin position="12"/>
        <end position="33"/>
    </location>
</feature>
<dbReference type="Pfam" id="PF13440">
    <property type="entry name" value="Polysacc_synt_3"/>
    <property type="match status" value="1"/>
</dbReference>
<evidence type="ECO:0000256" key="2">
    <source>
        <dbReference type="ARBA" id="ARBA00007430"/>
    </source>
</evidence>
<feature type="transmembrane region" description="Helical" evidence="7">
    <location>
        <begin position="83"/>
        <end position="104"/>
    </location>
</feature>
<dbReference type="PANTHER" id="PTHR30250:SF10">
    <property type="entry name" value="LIPOPOLYSACCHARIDE BIOSYNTHESIS PROTEIN WZXC"/>
    <property type="match status" value="1"/>
</dbReference>
<evidence type="ECO:0000256" key="4">
    <source>
        <dbReference type="ARBA" id="ARBA00022692"/>
    </source>
</evidence>
<keyword evidence="5 7" id="KW-1133">Transmembrane helix</keyword>
<evidence type="ECO:0000256" key="5">
    <source>
        <dbReference type="ARBA" id="ARBA00022989"/>
    </source>
</evidence>
<dbReference type="Proteomes" id="UP001163266">
    <property type="component" value="Chromosome"/>
</dbReference>
<protein>
    <submittedName>
        <fullName evidence="8">Oligosaccharide flippase family protein</fullName>
    </submittedName>
</protein>
<gene>
    <name evidence="8" type="ORF">OMP39_03480</name>
</gene>
<evidence type="ECO:0000256" key="7">
    <source>
        <dbReference type="SAM" id="Phobius"/>
    </source>
</evidence>
<feature type="transmembrane region" description="Helical" evidence="7">
    <location>
        <begin position="143"/>
        <end position="165"/>
    </location>
</feature>
<keyword evidence="9" id="KW-1185">Reference proteome</keyword>
<feature type="transmembrane region" description="Helical" evidence="7">
    <location>
        <begin position="442"/>
        <end position="463"/>
    </location>
</feature>
<feature type="transmembrane region" description="Helical" evidence="7">
    <location>
        <begin position="380"/>
        <end position="398"/>
    </location>
</feature>
<feature type="transmembrane region" description="Helical" evidence="7">
    <location>
        <begin position="254"/>
        <end position="272"/>
    </location>
</feature>
<sequence>MSGLTRKTASAVLWTLGSQASVAVVSLASFTVLSRQVGVAAFGEYLLALVVLSAIQWCANGAYREPVIQAPEIDERIASTVFWFTVGVGVVLAAVAAAAALVLIHLGHELVGRCVLWMLPRVFIETTNSVPQALAYRAMSFRLMAVQGAAGTVAGSALAILLILQGLGVEGMAVAQNVAPLVTLLVLMGPRRGWRPRRHFAWADLGVLRRYTPHVLMWQFVEMLNTQLDRVLVGARLSPAALGLYGFARRLNEVVIGVLVGAASNVALPVFSSLQREPQRLRPAFLKAVRLVSFGVFPVIAALFALADTFVPWVFGDKWAPAVFVYRCFLLLGLIQTIGILQASVIRGLGHAALWSRYQVLQSAANAVVCLIAVPWGIEVLAIAVVVRTYVLWGYAVRMTCEVVGLRKRAYLRSIAPALACSVGSGVLGVGVLRLAPLWPEVARLGLGCGVIGLAYLLLSWCLQRDTLREGAELLWRRGVSADH</sequence>
<organism evidence="8 9">
    <name type="scientific">Caldimonas aquatica</name>
    <dbReference type="NCBI Taxonomy" id="376175"/>
    <lineage>
        <taxon>Bacteria</taxon>
        <taxon>Pseudomonadati</taxon>
        <taxon>Pseudomonadota</taxon>
        <taxon>Betaproteobacteria</taxon>
        <taxon>Burkholderiales</taxon>
        <taxon>Sphaerotilaceae</taxon>
        <taxon>Caldimonas</taxon>
    </lineage>
</organism>
<feature type="transmembrane region" description="Helical" evidence="7">
    <location>
        <begin position="45"/>
        <end position="63"/>
    </location>
</feature>
<reference evidence="8" key="1">
    <citation type="submission" date="2022-10" db="EMBL/GenBank/DDBJ databases">
        <title>Complete genome sequence of Schlegelella aquatica LMG 23380.</title>
        <authorList>
            <person name="Musilova J."/>
            <person name="Kourilova X."/>
            <person name="Bezdicek M."/>
            <person name="Hermankova K."/>
            <person name="Obruca S."/>
            <person name="Sedlar K."/>
        </authorList>
    </citation>
    <scope>NUCLEOTIDE SEQUENCE</scope>
    <source>
        <strain evidence="8">LMG 23380</strain>
    </source>
</reference>
<name>A0ABY6MUH3_9BURK</name>
<keyword evidence="3" id="KW-1003">Cell membrane</keyword>
<dbReference type="InterPro" id="IPR050833">
    <property type="entry name" value="Poly_Biosynth_Transport"/>
</dbReference>
<comment type="subcellular location">
    <subcellularLocation>
        <location evidence="1">Cell membrane</location>
        <topology evidence="1">Multi-pass membrane protein</topology>
    </subcellularLocation>
</comment>
<evidence type="ECO:0000313" key="9">
    <source>
        <dbReference type="Proteomes" id="UP001163266"/>
    </source>
</evidence>
<feature type="transmembrane region" description="Helical" evidence="7">
    <location>
        <begin position="410"/>
        <end position="436"/>
    </location>
</feature>